<dbReference type="SUPFAM" id="SSF52833">
    <property type="entry name" value="Thioredoxin-like"/>
    <property type="match status" value="1"/>
</dbReference>
<gene>
    <name evidence="4" type="primary">tlpA</name>
    <name evidence="4" type="ORF">RCA23_c05890</name>
</gene>
<dbReference type="InterPro" id="IPR000866">
    <property type="entry name" value="AhpC/TSA"/>
</dbReference>
<evidence type="ECO:0000259" key="3">
    <source>
        <dbReference type="PROSITE" id="PS51352"/>
    </source>
</evidence>
<sequence>MRYLLAAVLYTALAATANADMSDLEALRAGDMRKLQIHSAARPAPDTVFLHADGSELRLSDYRGKVVVLNFWATWCAPCRKEMPELSALQKTLGGADLTVLTVATGPNPPAKMAEFFDQIGVSNLPAHRDPRQSLARAMNVLGLPVTAILDRDGAEIARLLGDANWHSDSALAILEAVIAQEP</sequence>
<dbReference type="CDD" id="cd02966">
    <property type="entry name" value="TlpA_like_family"/>
    <property type="match status" value="1"/>
</dbReference>
<reference evidence="4 5" key="1">
    <citation type="journal article" date="2014" name="ISME J.">
        <title>Adaptation of an abundant Roseobacter RCA organism to pelagic systems revealed by genomic and transcriptomic analyses.</title>
        <authorList>
            <person name="Voget S."/>
            <person name="Wemheuer B."/>
            <person name="Brinkhoff T."/>
            <person name="Vollmers J."/>
            <person name="Dietrich S."/>
            <person name="Giebel H.A."/>
            <person name="Beardsley C."/>
            <person name="Sardemann C."/>
            <person name="Bakenhus I."/>
            <person name="Billerbeck S."/>
            <person name="Daniel R."/>
            <person name="Simon M."/>
        </authorList>
    </citation>
    <scope>NUCLEOTIDE SEQUENCE [LARGE SCALE GENOMIC DNA]</scope>
    <source>
        <strain evidence="4 5">RCA23</strain>
    </source>
</reference>
<dbReference type="PROSITE" id="PS51352">
    <property type="entry name" value="THIOREDOXIN_2"/>
    <property type="match status" value="1"/>
</dbReference>
<evidence type="ECO:0000313" key="5">
    <source>
        <dbReference type="Proteomes" id="UP000028680"/>
    </source>
</evidence>
<dbReference type="GO" id="GO:0016209">
    <property type="term" value="F:antioxidant activity"/>
    <property type="evidence" value="ECO:0007669"/>
    <property type="project" value="InterPro"/>
</dbReference>
<dbReference type="RefSeq" id="WP_044049024.1">
    <property type="nucleotide sequence ID" value="NZ_CP003984.1"/>
</dbReference>
<dbReference type="EMBL" id="CP003984">
    <property type="protein sequence ID" value="AII86148.1"/>
    <property type="molecule type" value="Genomic_DNA"/>
</dbReference>
<dbReference type="Proteomes" id="UP000028680">
    <property type="component" value="Chromosome"/>
</dbReference>
<dbReference type="InterPro" id="IPR050553">
    <property type="entry name" value="Thioredoxin_ResA/DsbE_sf"/>
</dbReference>
<dbReference type="InterPro" id="IPR017937">
    <property type="entry name" value="Thioredoxin_CS"/>
</dbReference>
<name>A0AAN0RH87_9RHOB</name>
<evidence type="ECO:0000256" key="1">
    <source>
        <dbReference type="ARBA" id="ARBA00023284"/>
    </source>
</evidence>
<dbReference type="PANTHER" id="PTHR42852:SF13">
    <property type="entry name" value="PROTEIN DIPZ"/>
    <property type="match status" value="1"/>
</dbReference>
<dbReference type="GO" id="GO:0015036">
    <property type="term" value="F:disulfide oxidoreductase activity"/>
    <property type="evidence" value="ECO:0007669"/>
    <property type="project" value="UniProtKB-ARBA"/>
</dbReference>
<dbReference type="PROSITE" id="PS00194">
    <property type="entry name" value="THIOREDOXIN_1"/>
    <property type="match status" value="1"/>
</dbReference>
<protein>
    <submittedName>
        <fullName evidence="4">Thiol:disulfide interchange protein TlpA</fullName>
    </submittedName>
</protein>
<dbReference type="AlphaFoldDB" id="A0AAN0RH87"/>
<feature type="signal peptide" evidence="2">
    <location>
        <begin position="1"/>
        <end position="19"/>
    </location>
</feature>
<dbReference type="InterPro" id="IPR013766">
    <property type="entry name" value="Thioredoxin_domain"/>
</dbReference>
<keyword evidence="5" id="KW-1185">Reference proteome</keyword>
<feature type="domain" description="Thioredoxin" evidence="3">
    <location>
        <begin position="38"/>
        <end position="180"/>
    </location>
</feature>
<accession>A0AAN0RH87</accession>
<feature type="chain" id="PRO_5043004521" evidence="2">
    <location>
        <begin position="20"/>
        <end position="183"/>
    </location>
</feature>
<keyword evidence="1" id="KW-0676">Redox-active center</keyword>
<keyword evidence="2" id="KW-0732">Signal</keyword>
<organism evidence="4 5">
    <name type="scientific">Planktomarina temperata RCA23</name>
    <dbReference type="NCBI Taxonomy" id="666509"/>
    <lineage>
        <taxon>Bacteria</taxon>
        <taxon>Pseudomonadati</taxon>
        <taxon>Pseudomonadota</taxon>
        <taxon>Alphaproteobacteria</taxon>
        <taxon>Rhodobacterales</taxon>
        <taxon>Paracoccaceae</taxon>
        <taxon>Planktomarina</taxon>
    </lineage>
</organism>
<dbReference type="Gene3D" id="3.40.30.10">
    <property type="entry name" value="Glutaredoxin"/>
    <property type="match status" value="1"/>
</dbReference>
<dbReference type="InterPro" id="IPR036249">
    <property type="entry name" value="Thioredoxin-like_sf"/>
</dbReference>
<proteinExistence type="predicted"/>
<evidence type="ECO:0000256" key="2">
    <source>
        <dbReference type="SAM" id="SignalP"/>
    </source>
</evidence>
<dbReference type="KEGG" id="ptp:RCA23_c05890"/>
<dbReference type="PANTHER" id="PTHR42852">
    <property type="entry name" value="THIOL:DISULFIDE INTERCHANGE PROTEIN DSBE"/>
    <property type="match status" value="1"/>
</dbReference>
<dbReference type="Pfam" id="PF00578">
    <property type="entry name" value="AhpC-TSA"/>
    <property type="match status" value="1"/>
</dbReference>
<evidence type="ECO:0000313" key="4">
    <source>
        <dbReference type="EMBL" id="AII86148.1"/>
    </source>
</evidence>